<name>A0AAV4ZXI7_9AGAM</name>
<protein>
    <submittedName>
        <fullName evidence="1">Uncharacterized protein</fullName>
    </submittedName>
</protein>
<reference evidence="1" key="1">
    <citation type="submission" date="2021-10" db="EMBL/GenBank/DDBJ databases">
        <title>De novo Genome Assembly of Clathrus columnatus (Basidiomycota, Fungi) Using Illumina and Nanopore Sequence Data.</title>
        <authorList>
            <person name="Ogiso-Tanaka E."/>
            <person name="Itagaki H."/>
            <person name="Hosoya T."/>
            <person name="Hosaka K."/>
        </authorList>
    </citation>
    <scope>NUCLEOTIDE SEQUENCE</scope>
    <source>
        <strain evidence="1">MO-923</strain>
    </source>
</reference>
<keyword evidence="2" id="KW-1185">Reference proteome</keyword>
<dbReference type="EMBL" id="BPWL01000001">
    <property type="protein sequence ID" value="GJJ06809.1"/>
    <property type="molecule type" value="Genomic_DNA"/>
</dbReference>
<evidence type="ECO:0000313" key="1">
    <source>
        <dbReference type="EMBL" id="GJJ06809.1"/>
    </source>
</evidence>
<sequence length="203" mass="22794">MVPPTTPLAYQSSNKNIKFQVQPVCTPSEHNEVNNLSIGEIFTDPTEEVDTFIDNFQHSAVPLDLNKEFPLEDSLNKWTFEYTESAQDIESLCNNFDIPEAGSHHHLSQGEWAPYPSKAAVLHWGKDIRAPEVPTLSGLEKIQNSLNEATGNPTTEKQTHQGNIFYINEISSAIAKDLANPLVHPHLTFYPQRNEDGKISQQE</sequence>
<dbReference type="Proteomes" id="UP001050691">
    <property type="component" value="Unassembled WGS sequence"/>
</dbReference>
<dbReference type="AlphaFoldDB" id="A0AAV4ZXI7"/>
<organism evidence="1 2">
    <name type="scientific">Clathrus columnatus</name>
    <dbReference type="NCBI Taxonomy" id="1419009"/>
    <lineage>
        <taxon>Eukaryota</taxon>
        <taxon>Fungi</taxon>
        <taxon>Dikarya</taxon>
        <taxon>Basidiomycota</taxon>
        <taxon>Agaricomycotina</taxon>
        <taxon>Agaricomycetes</taxon>
        <taxon>Phallomycetidae</taxon>
        <taxon>Phallales</taxon>
        <taxon>Clathraceae</taxon>
        <taxon>Clathrus</taxon>
    </lineage>
</organism>
<evidence type="ECO:0000313" key="2">
    <source>
        <dbReference type="Proteomes" id="UP001050691"/>
    </source>
</evidence>
<comment type="caution">
    <text evidence="1">The sequence shown here is derived from an EMBL/GenBank/DDBJ whole genome shotgun (WGS) entry which is preliminary data.</text>
</comment>
<proteinExistence type="predicted"/>
<gene>
    <name evidence="1" type="ORF">Clacol_001005</name>
</gene>
<accession>A0AAV4ZXI7</accession>